<gene>
    <name evidence="1" type="ORF">MRB53_027830</name>
</gene>
<protein>
    <submittedName>
        <fullName evidence="1">Uncharacterized protein</fullName>
    </submittedName>
</protein>
<sequence>MESPESCKSTHGDREIHVVHMESKDRNDAYLDKTRLLMDRMGAHELYSVEVWRAALTELVATATLMFTLTASIISCLNSHEPDPKLLIPFVVFAIVFLFLMTTVPLSGGHMSPVFSFIATLRGLISPTRAAIYVLAQCLGSIMGFIIIKSVMSPEAAMKYSLGGCTVVGTGAAPGLAPAAALVLEFSCTFVVLFVGVTVAFDPKRCEEHGLTIVCMVVAGAMGLVVFVSTTVTGQPGYAGVGLNPARCLGPALLQGGPLWDGHWVFWVGPFIACIVYYGYCKNMPTGRLLMGEEYDFVHSIRVVCGRRQSQEATKL</sequence>
<evidence type="ECO:0000313" key="2">
    <source>
        <dbReference type="Proteomes" id="UP001234297"/>
    </source>
</evidence>
<organism evidence="1 2">
    <name type="scientific">Persea americana</name>
    <name type="common">Avocado</name>
    <dbReference type="NCBI Taxonomy" id="3435"/>
    <lineage>
        <taxon>Eukaryota</taxon>
        <taxon>Viridiplantae</taxon>
        <taxon>Streptophyta</taxon>
        <taxon>Embryophyta</taxon>
        <taxon>Tracheophyta</taxon>
        <taxon>Spermatophyta</taxon>
        <taxon>Magnoliopsida</taxon>
        <taxon>Magnoliidae</taxon>
        <taxon>Laurales</taxon>
        <taxon>Lauraceae</taxon>
        <taxon>Persea</taxon>
    </lineage>
</organism>
<proteinExistence type="predicted"/>
<comment type="caution">
    <text evidence="1">The sequence shown here is derived from an EMBL/GenBank/DDBJ whole genome shotgun (WGS) entry which is preliminary data.</text>
</comment>
<evidence type="ECO:0000313" key="1">
    <source>
        <dbReference type="EMBL" id="KAJ8619301.1"/>
    </source>
</evidence>
<keyword evidence="2" id="KW-1185">Reference proteome</keyword>
<reference evidence="1 2" key="1">
    <citation type="journal article" date="2022" name="Hortic Res">
        <title>A haplotype resolved chromosomal level avocado genome allows analysis of novel avocado genes.</title>
        <authorList>
            <person name="Nath O."/>
            <person name="Fletcher S.J."/>
            <person name="Hayward A."/>
            <person name="Shaw L.M."/>
            <person name="Masouleh A.K."/>
            <person name="Furtado A."/>
            <person name="Henry R.J."/>
            <person name="Mitter N."/>
        </authorList>
    </citation>
    <scope>NUCLEOTIDE SEQUENCE [LARGE SCALE GENOMIC DNA]</scope>
    <source>
        <strain evidence="2">cv. Hass</strain>
    </source>
</reference>
<dbReference type="Proteomes" id="UP001234297">
    <property type="component" value="Chromosome 9"/>
</dbReference>
<dbReference type="EMBL" id="CM056817">
    <property type="protein sequence ID" value="KAJ8619301.1"/>
    <property type="molecule type" value="Genomic_DNA"/>
</dbReference>
<accession>A0ACC2KDW9</accession>
<name>A0ACC2KDW9_PERAE</name>